<dbReference type="Gene3D" id="3.40.430.10">
    <property type="entry name" value="Dihydrofolate Reductase, subunit A"/>
    <property type="match status" value="1"/>
</dbReference>
<dbReference type="SUPFAM" id="SSF53597">
    <property type="entry name" value="Dihydrofolate reductase-like"/>
    <property type="match status" value="1"/>
</dbReference>
<evidence type="ECO:0000313" key="2">
    <source>
        <dbReference type="EMBL" id="BAL94669.1"/>
    </source>
</evidence>
<dbReference type="AlphaFoldDB" id="I0HNT2"/>
<dbReference type="InterPro" id="IPR050765">
    <property type="entry name" value="Riboflavin_Biosynth_HTPR"/>
</dbReference>
<name>I0HNT2_RUBGI</name>
<organism evidence="2 3">
    <name type="scientific">Rubrivivax gelatinosus (strain NBRC 100245 / IL144)</name>
    <dbReference type="NCBI Taxonomy" id="983917"/>
    <lineage>
        <taxon>Bacteria</taxon>
        <taxon>Pseudomonadati</taxon>
        <taxon>Pseudomonadota</taxon>
        <taxon>Betaproteobacteria</taxon>
        <taxon>Burkholderiales</taxon>
        <taxon>Sphaerotilaceae</taxon>
        <taxon>Rubrivivax</taxon>
    </lineage>
</organism>
<dbReference type="InterPro" id="IPR024072">
    <property type="entry name" value="DHFR-like_dom_sf"/>
</dbReference>
<dbReference type="EMBL" id="AP012320">
    <property type="protein sequence ID" value="BAL94669.1"/>
    <property type="molecule type" value="Genomic_DNA"/>
</dbReference>
<accession>I0HNT2</accession>
<reference evidence="2 3" key="1">
    <citation type="journal article" date="2012" name="J. Bacteriol.">
        <title>Complete genome sequence of phototrophic betaproteobacterium Rubrivivax gelatinosus IL144.</title>
        <authorList>
            <person name="Nagashima S."/>
            <person name="Kamimura A."/>
            <person name="Shimizu T."/>
            <person name="Nakamura-isaki S."/>
            <person name="Aono E."/>
            <person name="Sakamoto K."/>
            <person name="Ichikawa N."/>
            <person name="Nakazawa H."/>
            <person name="Sekine M."/>
            <person name="Yamazaki S."/>
            <person name="Fujita N."/>
            <person name="Shimada K."/>
            <person name="Hanada S."/>
            <person name="Nagashima K.V.P."/>
        </authorList>
    </citation>
    <scope>NUCLEOTIDE SEQUENCE [LARGE SCALE GENOMIC DNA]</scope>
    <source>
        <strain evidence="3">NBRC 100245 / IL144</strain>
    </source>
</reference>
<evidence type="ECO:0000259" key="1">
    <source>
        <dbReference type="Pfam" id="PF01872"/>
    </source>
</evidence>
<dbReference type="PANTHER" id="PTHR38011">
    <property type="entry name" value="DIHYDROFOLATE REDUCTASE FAMILY PROTEIN (AFU_ORTHOLOGUE AFUA_8G06820)"/>
    <property type="match status" value="1"/>
</dbReference>
<dbReference type="PATRIC" id="fig|983917.3.peg.1296"/>
<dbReference type="GO" id="GO:0009231">
    <property type="term" value="P:riboflavin biosynthetic process"/>
    <property type="evidence" value="ECO:0007669"/>
    <property type="project" value="InterPro"/>
</dbReference>
<dbReference type="KEGG" id="rge:RGE_13280"/>
<evidence type="ECO:0000313" key="3">
    <source>
        <dbReference type="Proteomes" id="UP000007883"/>
    </source>
</evidence>
<keyword evidence="3" id="KW-1185">Reference proteome</keyword>
<sequence length="175" mass="18957">MATVYYSAASLDGYVATEDHDLGWLLQFGMPADSGYDDFVAGVGALAMGSATYEWLCRHLDGPWPYTQPTWVFSTRELPAVAGAELHFVQGEVRAVHAAMQAAAGGRDVWIMGGGQLAAQFADAGLIDELVVQLAPVLLGSGRPLLPRRFTTPPLALRSTRRFGDFVELRYALPR</sequence>
<dbReference type="eggNOG" id="COG0262">
    <property type="taxonomic scope" value="Bacteria"/>
</dbReference>
<gene>
    <name evidence="2" type="ordered locus">RGE_13280</name>
</gene>
<proteinExistence type="predicted"/>
<dbReference type="RefSeq" id="WP_014427539.1">
    <property type="nucleotide sequence ID" value="NC_017075.1"/>
</dbReference>
<dbReference type="Pfam" id="PF01872">
    <property type="entry name" value="RibD_C"/>
    <property type="match status" value="1"/>
</dbReference>
<dbReference type="PANTHER" id="PTHR38011:SF11">
    <property type="entry name" value="2,5-DIAMINO-6-RIBOSYLAMINO-4(3H)-PYRIMIDINONE 5'-PHOSPHATE REDUCTASE"/>
    <property type="match status" value="1"/>
</dbReference>
<feature type="domain" description="Bacterial bifunctional deaminase-reductase C-terminal" evidence="1">
    <location>
        <begin position="68"/>
        <end position="164"/>
    </location>
</feature>
<dbReference type="HOGENOM" id="CLU_043966_4_1_4"/>
<protein>
    <submittedName>
        <fullName evidence="2">Putative 5-amino-6-(5-phosphoribosylamino) uracil reductase</fullName>
    </submittedName>
</protein>
<dbReference type="STRING" id="983917.RGE_13280"/>
<dbReference type="GO" id="GO:0008703">
    <property type="term" value="F:5-amino-6-(5-phosphoribosylamino)uracil reductase activity"/>
    <property type="evidence" value="ECO:0007669"/>
    <property type="project" value="InterPro"/>
</dbReference>
<dbReference type="InterPro" id="IPR002734">
    <property type="entry name" value="RibDG_C"/>
</dbReference>
<dbReference type="Proteomes" id="UP000007883">
    <property type="component" value="Chromosome"/>
</dbReference>